<organism evidence="9">
    <name type="scientific">mine drainage metagenome</name>
    <dbReference type="NCBI Taxonomy" id="410659"/>
    <lineage>
        <taxon>unclassified sequences</taxon>
        <taxon>metagenomes</taxon>
        <taxon>ecological metagenomes</taxon>
    </lineage>
</organism>
<feature type="transmembrane region" description="Helical" evidence="8">
    <location>
        <begin position="101"/>
        <end position="121"/>
    </location>
</feature>
<evidence type="ECO:0000256" key="5">
    <source>
        <dbReference type="ARBA" id="ARBA00022692"/>
    </source>
</evidence>
<dbReference type="SUPFAM" id="SSF82866">
    <property type="entry name" value="Multidrug efflux transporter AcrB transmembrane domain"/>
    <property type="match status" value="1"/>
</dbReference>
<accession>T0Y9U8</accession>
<feature type="transmembrane region" description="Helical" evidence="8">
    <location>
        <begin position="6"/>
        <end position="23"/>
    </location>
</feature>
<evidence type="ECO:0000256" key="7">
    <source>
        <dbReference type="ARBA" id="ARBA00023136"/>
    </source>
</evidence>
<dbReference type="GO" id="GO:0005886">
    <property type="term" value="C:plasma membrane"/>
    <property type="evidence" value="ECO:0007669"/>
    <property type="project" value="UniProtKB-SubCell"/>
</dbReference>
<gene>
    <name evidence="9" type="ORF">B1B_17905</name>
</gene>
<evidence type="ECO:0000256" key="1">
    <source>
        <dbReference type="ARBA" id="ARBA00004651"/>
    </source>
</evidence>
<name>T0Y9U8_9ZZZZ</name>
<keyword evidence="2" id="KW-0813">Transport</keyword>
<comment type="caution">
    <text evidence="9">The sequence shown here is derived from an EMBL/GenBank/DDBJ whole genome shotgun (WGS) entry which is preliminary data.</text>
</comment>
<protein>
    <submittedName>
        <fullName evidence="9">Acriflavin resistance protein</fullName>
    </submittedName>
</protein>
<dbReference type="AlphaFoldDB" id="T0Y9U8"/>
<dbReference type="EMBL" id="AUZY01011967">
    <property type="protein sequence ID" value="EQD31956.1"/>
    <property type="molecule type" value="Genomic_DNA"/>
</dbReference>
<feature type="transmembrane region" description="Helical" evidence="8">
    <location>
        <begin position="133"/>
        <end position="151"/>
    </location>
</feature>
<evidence type="ECO:0000256" key="3">
    <source>
        <dbReference type="ARBA" id="ARBA00022475"/>
    </source>
</evidence>
<sequence>MNEVQITLLISLGLVIMVMLLFLRRWAPTLIAALAAPLSVTGAFIVMYLFGYTLDNFSLMALVIAIGFVVDDAIVVIENIHRHLEKGLRPMDAALAGTREVGFTVVSITVSLVAVFAPLLFMTGFFGMLFREFSVTLVAAILISALVSLTLTPSLCGQFLRAHPP</sequence>
<dbReference type="PANTHER" id="PTHR32063:SF34">
    <property type="entry name" value="MULTIDRUG RESISTANCE PROTEIN MDTC"/>
    <property type="match status" value="1"/>
</dbReference>
<dbReference type="InterPro" id="IPR001036">
    <property type="entry name" value="Acrflvin-R"/>
</dbReference>
<dbReference type="GO" id="GO:0042910">
    <property type="term" value="F:xenobiotic transmembrane transporter activity"/>
    <property type="evidence" value="ECO:0007669"/>
    <property type="project" value="TreeGrafter"/>
</dbReference>
<evidence type="ECO:0000256" key="2">
    <source>
        <dbReference type="ARBA" id="ARBA00022448"/>
    </source>
</evidence>
<dbReference type="FunFam" id="1.20.1640.10:FF:000001">
    <property type="entry name" value="Efflux pump membrane transporter"/>
    <property type="match status" value="1"/>
</dbReference>
<feature type="non-terminal residue" evidence="9">
    <location>
        <position position="165"/>
    </location>
</feature>
<comment type="subcellular location">
    <subcellularLocation>
        <location evidence="1">Cell membrane</location>
        <topology evidence="1">Multi-pass membrane protein</topology>
    </subcellularLocation>
</comment>
<dbReference type="PRINTS" id="PR00702">
    <property type="entry name" value="ACRIFLAVINRP"/>
</dbReference>
<reference evidence="9" key="2">
    <citation type="journal article" date="2014" name="ISME J.">
        <title>Microbial stratification in low pH oxic and suboxic macroscopic growths along an acid mine drainage.</title>
        <authorList>
            <person name="Mendez-Garcia C."/>
            <person name="Mesa V."/>
            <person name="Sprenger R.R."/>
            <person name="Richter M."/>
            <person name="Diez M.S."/>
            <person name="Solano J."/>
            <person name="Bargiela R."/>
            <person name="Golyshina O.V."/>
            <person name="Manteca A."/>
            <person name="Ramos J.L."/>
            <person name="Gallego J.R."/>
            <person name="Llorente I."/>
            <person name="Martins Dos Santos V.A."/>
            <person name="Jensen O.N."/>
            <person name="Pelaez A.I."/>
            <person name="Sanchez J."/>
            <person name="Ferrer M."/>
        </authorList>
    </citation>
    <scope>NUCLEOTIDE SEQUENCE</scope>
</reference>
<proteinExistence type="predicted"/>
<keyword evidence="3" id="KW-1003">Cell membrane</keyword>
<dbReference type="Pfam" id="PF00873">
    <property type="entry name" value="ACR_tran"/>
    <property type="match status" value="1"/>
</dbReference>
<evidence type="ECO:0000256" key="4">
    <source>
        <dbReference type="ARBA" id="ARBA00022519"/>
    </source>
</evidence>
<evidence type="ECO:0000256" key="8">
    <source>
        <dbReference type="SAM" id="Phobius"/>
    </source>
</evidence>
<keyword evidence="4" id="KW-0997">Cell inner membrane</keyword>
<evidence type="ECO:0000313" key="9">
    <source>
        <dbReference type="EMBL" id="EQD31956.1"/>
    </source>
</evidence>
<feature type="transmembrane region" description="Helical" evidence="8">
    <location>
        <begin position="57"/>
        <end position="80"/>
    </location>
</feature>
<dbReference type="Gene3D" id="1.20.1640.10">
    <property type="entry name" value="Multidrug efflux transporter AcrB transmembrane domain"/>
    <property type="match status" value="1"/>
</dbReference>
<keyword evidence="6 8" id="KW-1133">Transmembrane helix</keyword>
<keyword evidence="7 8" id="KW-0472">Membrane</keyword>
<dbReference type="PANTHER" id="PTHR32063">
    <property type="match status" value="1"/>
</dbReference>
<feature type="transmembrane region" description="Helical" evidence="8">
    <location>
        <begin position="30"/>
        <end position="51"/>
    </location>
</feature>
<reference evidence="9" key="1">
    <citation type="submission" date="2013-08" db="EMBL/GenBank/DDBJ databases">
        <authorList>
            <person name="Mendez C."/>
            <person name="Richter M."/>
            <person name="Ferrer M."/>
            <person name="Sanchez J."/>
        </authorList>
    </citation>
    <scope>NUCLEOTIDE SEQUENCE</scope>
</reference>
<keyword evidence="5 8" id="KW-0812">Transmembrane</keyword>
<evidence type="ECO:0000256" key="6">
    <source>
        <dbReference type="ARBA" id="ARBA00022989"/>
    </source>
</evidence>